<dbReference type="PATRIC" id="fig|745776.4.peg.3700"/>
<dbReference type="Proteomes" id="UP000007575">
    <property type="component" value="Plasmid P2"/>
</dbReference>
<reference evidence="1 2" key="1">
    <citation type="journal article" date="2012" name="PLoS ONE">
        <title>Genome sequence and transcriptome analysis of the radioresistant bacterium Deinococcus gobiensis: insights into the extreme environmental adaptations.</title>
        <authorList>
            <person name="Yuan M."/>
            <person name="Chen M."/>
            <person name="Zhang W."/>
            <person name="Lu W."/>
            <person name="Wang J."/>
            <person name="Yang M."/>
            <person name="Zhao P."/>
            <person name="Tang R."/>
            <person name="Li X."/>
            <person name="Hao Y."/>
            <person name="Zhou Z."/>
            <person name="Zhan Y."/>
            <person name="Yu H."/>
            <person name="Teng C."/>
            <person name="Yan Y."/>
            <person name="Ping S."/>
            <person name="Wang Y."/>
            <person name="Lin M."/>
        </authorList>
    </citation>
    <scope>NUCLEOTIDE SEQUENCE [LARGE SCALE GENOMIC DNA]</scope>
    <source>
        <strain evidence="2">DSM 21396 / JCM 16679 / CGMCC 1.7299 / I-0</strain>
        <plasmid evidence="1">P2</plasmid>
    </source>
</reference>
<sequence>MTPARLRAALVQPPPVRYGESLDDAAWLALRSALGTSGNVPKRQVVPVVPQAPVTSSRRADLIARTARHLHAFDLQQELIAKTIPPGP</sequence>
<proteinExistence type="predicted"/>
<keyword evidence="2" id="KW-1185">Reference proteome</keyword>
<geneLocation type="plasmid" evidence="1 2">
    <name>P2</name>
</geneLocation>
<organism evidence="1 2">
    <name type="scientific">Deinococcus gobiensis (strain DSM 21396 / JCM 16679 / CGMCC 1.7299 / I-0)</name>
    <dbReference type="NCBI Taxonomy" id="745776"/>
    <lineage>
        <taxon>Bacteria</taxon>
        <taxon>Thermotogati</taxon>
        <taxon>Deinococcota</taxon>
        <taxon>Deinococci</taxon>
        <taxon>Deinococcales</taxon>
        <taxon>Deinococcaceae</taxon>
        <taxon>Deinococcus</taxon>
    </lineage>
</organism>
<protein>
    <submittedName>
        <fullName evidence="1">Pentapeptide repeat protein</fullName>
    </submittedName>
</protein>
<keyword evidence="1" id="KW-0614">Plasmid</keyword>
<dbReference type="AlphaFoldDB" id="H8H2A8"/>
<gene>
    <name evidence="1" type="ordered locus">DGo_PB0386</name>
</gene>
<dbReference type="EMBL" id="CP002193">
    <property type="protein sequence ID" value="AFD27655.1"/>
    <property type="molecule type" value="Genomic_DNA"/>
</dbReference>
<dbReference type="HOGENOM" id="CLU_2463957_0_0_0"/>
<dbReference type="KEGG" id="dgo:DGo_PB0386"/>
<name>H8H2A8_DEIGI</name>
<evidence type="ECO:0000313" key="2">
    <source>
        <dbReference type="Proteomes" id="UP000007575"/>
    </source>
</evidence>
<evidence type="ECO:0000313" key="1">
    <source>
        <dbReference type="EMBL" id="AFD27655.1"/>
    </source>
</evidence>
<accession>H8H2A8</accession>